<keyword evidence="9" id="KW-0963">Cytoplasm</keyword>
<comment type="subcellular location">
    <subcellularLocation>
        <location evidence="9">Cytoplasm</location>
    </subcellularLocation>
</comment>
<feature type="domain" description="Glycosyl hydrolase family 32 C-terminal" evidence="11">
    <location>
        <begin position="425"/>
        <end position="466"/>
    </location>
</feature>
<dbReference type="RefSeq" id="WP_129080562.1">
    <property type="nucleotide sequence ID" value="NZ_QOUX01000047.1"/>
</dbReference>
<accession>A0A4Q0VMF7</accession>
<dbReference type="InterPro" id="IPR001362">
    <property type="entry name" value="Glyco_hydro_32"/>
</dbReference>
<evidence type="ECO:0000256" key="7">
    <source>
        <dbReference type="ARBA" id="ARBA00033367"/>
    </source>
</evidence>
<comment type="function">
    <text evidence="9">Enables the bacterium to metabolize sucrose as a sole carbon source.</text>
</comment>
<dbReference type="SMART" id="SM00640">
    <property type="entry name" value="Glyco_32"/>
    <property type="match status" value="1"/>
</dbReference>
<dbReference type="PANTHER" id="PTHR43101">
    <property type="entry name" value="BETA-FRUCTOSIDASE"/>
    <property type="match status" value="1"/>
</dbReference>
<evidence type="ECO:0000256" key="9">
    <source>
        <dbReference type="RuleBase" id="RU365015"/>
    </source>
</evidence>
<reference evidence="12 13" key="1">
    <citation type="journal article" date="2019" name="Int. J. Syst. Evol. Microbiol.">
        <title>Anaerobacillus alkaliphilus sp. nov., a novel alkaliphilic and moderately halophilic bacterium.</title>
        <authorList>
            <person name="Borsodi A.K."/>
            <person name="Aszalos J.M."/>
            <person name="Bihari P."/>
            <person name="Nagy I."/>
            <person name="Schumann P."/>
            <person name="Sproer C."/>
            <person name="Kovacs A.L."/>
            <person name="Boka K."/>
            <person name="Dobosy P."/>
            <person name="Ovari M."/>
            <person name="Szili-Kovacs T."/>
            <person name="Toth E."/>
        </authorList>
    </citation>
    <scope>NUCLEOTIDE SEQUENCE [LARGE SCALE GENOMIC DNA]</scope>
    <source>
        <strain evidence="12 13">B16-10</strain>
    </source>
</reference>
<dbReference type="InterPro" id="IPR013148">
    <property type="entry name" value="Glyco_hydro_32_N"/>
</dbReference>
<dbReference type="InterPro" id="IPR023296">
    <property type="entry name" value="Glyco_hydro_beta-prop_sf"/>
</dbReference>
<keyword evidence="6 8" id="KW-0326">Glycosidase</keyword>
<dbReference type="Pfam" id="PF08244">
    <property type="entry name" value="Glyco_hydro_32C"/>
    <property type="match status" value="1"/>
</dbReference>
<dbReference type="OrthoDB" id="9759709at2"/>
<evidence type="ECO:0000259" key="11">
    <source>
        <dbReference type="Pfam" id="PF08244"/>
    </source>
</evidence>
<evidence type="ECO:0000256" key="3">
    <source>
        <dbReference type="ARBA" id="ARBA00012758"/>
    </source>
</evidence>
<evidence type="ECO:0000256" key="2">
    <source>
        <dbReference type="ARBA" id="ARBA00009902"/>
    </source>
</evidence>
<dbReference type="GO" id="GO:0005737">
    <property type="term" value="C:cytoplasm"/>
    <property type="evidence" value="ECO:0007669"/>
    <property type="project" value="UniProtKB-SubCell"/>
</dbReference>
<dbReference type="EC" id="3.2.1.26" evidence="3 8"/>
<evidence type="ECO:0000259" key="10">
    <source>
        <dbReference type="Pfam" id="PF00251"/>
    </source>
</evidence>
<keyword evidence="13" id="KW-1185">Reference proteome</keyword>
<organism evidence="12 13">
    <name type="scientific">Anaerobacillus alkaliphilus</name>
    <dbReference type="NCBI Taxonomy" id="1548597"/>
    <lineage>
        <taxon>Bacteria</taxon>
        <taxon>Bacillati</taxon>
        <taxon>Bacillota</taxon>
        <taxon>Bacilli</taxon>
        <taxon>Bacillales</taxon>
        <taxon>Bacillaceae</taxon>
        <taxon>Anaerobacillus</taxon>
    </lineage>
</organism>
<dbReference type="EMBL" id="QOUX01000047">
    <property type="protein sequence ID" value="RXI96587.1"/>
    <property type="molecule type" value="Genomic_DNA"/>
</dbReference>
<dbReference type="GO" id="GO:0005985">
    <property type="term" value="P:sucrose metabolic process"/>
    <property type="evidence" value="ECO:0007669"/>
    <property type="project" value="UniProtKB-UniPathway"/>
</dbReference>
<dbReference type="SUPFAM" id="SSF75005">
    <property type="entry name" value="Arabinanase/levansucrase/invertase"/>
    <property type="match status" value="1"/>
</dbReference>
<dbReference type="InterPro" id="IPR018053">
    <property type="entry name" value="Glyco_hydro_32_AS"/>
</dbReference>
<sequence>MTNTDSHLRIKAYEEVEKHKEIVNQDPYRLHYHIMPPVGLLNDPNGFIHYKGKYHLFYQWMPFKTGHGAKFWGHVSTEDFVHWTEEEIALTPSEWYEKNGCYSGSAIEHNGKMYVFYTGNVKDEKGNRETYQCLAVSEDGVYFEKLGPVVTLPQEYTPHFRDPKVWEQDDTFYMVVGAQTLEKKGAVALLSSKNLTDWKYEGDLAGGGKGSLSDFGYMFECPDFFPLGEKDILIISPQGLCADGMKYRNVYQSGYVIGKFDRKNKTYEHGQFEELDRGFDFYAPQTTEDDQGRRLLFAWMSVPDQNEQDHPTVDYRWLHNMTIPRELMLVGEKLYQVPVKELEELRNGGYYSQEMTLNNEITEIEGINGKAIELKMKDILLQQGWFEMSIHGAARMVFSNGVFTLERKSYVDGTVENRQCLLDRLHSLHIYIDTSSIEIFINEGEEVFTTRFYPSKSEPSITFGASKTCSFTIEKWDLKKVF</sequence>
<dbReference type="NCBIfam" id="TIGR01322">
    <property type="entry name" value="scrB_fam"/>
    <property type="match status" value="1"/>
</dbReference>
<dbReference type="PANTHER" id="PTHR43101:SF1">
    <property type="entry name" value="BETA-FRUCTOSIDASE"/>
    <property type="match status" value="1"/>
</dbReference>
<name>A0A4Q0VMF7_9BACI</name>
<dbReference type="Pfam" id="PF00251">
    <property type="entry name" value="Glyco_hydro_32N"/>
    <property type="match status" value="1"/>
</dbReference>
<proteinExistence type="inferred from homology"/>
<dbReference type="Gene3D" id="2.115.10.20">
    <property type="entry name" value="Glycosyl hydrolase domain, family 43"/>
    <property type="match status" value="1"/>
</dbReference>
<comment type="similarity">
    <text evidence="2 8">Belongs to the glycosyl hydrolase 32 family.</text>
</comment>
<dbReference type="InterPro" id="IPR013320">
    <property type="entry name" value="ConA-like_dom_sf"/>
</dbReference>
<dbReference type="Proteomes" id="UP000290649">
    <property type="component" value="Unassembled WGS sequence"/>
</dbReference>
<dbReference type="InterPro" id="IPR051214">
    <property type="entry name" value="GH32_Enzymes"/>
</dbReference>
<dbReference type="SUPFAM" id="SSF49899">
    <property type="entry name" value="Concanavalin A-like lectins/glucanases"/>
    <property type="match status" value="1"/>
</dbReference>
<keyword evidence="5 8" id="KW-0378">Hydrolase</keyword>
<evidence type="ECO:0000256" key="5">
    <source>
        <dbReference type="ARBA" id="ARBA00022801"/>
    </source>
</evidence>
<dbReference type="PROSITE" id="PS00609">
    <property type="entry name" value="GLYCOSYL_HYDROL_F32"/>
    <property type="match status" value="1"/>
</dbReference>
<dbReference type="UniPathway" id="UPA00238"/>
<evidence type="ECO:0000256" key="1">
    <source>
        <dbReference type="ARBA" id="ARBA00004914"/>
    </source>
</evidence>
<evidence type="ECO:0000256" key="4">
    <source>
        <dbReference type="ARBA" id="ARBA00019623"/>
    </source>
</evidence>
<evidence type="ECO:0000313" key="12">
    <source>
        <dbReference type="EMBL" id="RXI96587.1"/>
    </source>
</evidence>
<comment type="catalytic activity">
    <reaction evidence="8">
        <text>Hydrolysis of terminal non-reducing beta-D-fructofuranoside residues in beta-D-fructofuranosides.</text>
        <dbReference type="EC" id="3.2.1.26"/>
    </reaction>
</comment>
<protein>
    <recommendedName>
        <fullName evidence="4 8">Sucrose-6-phosphate hydrolase</fullName>
        <ecNumber evidence="3 8">3.2.1.26</ecNumber>
    </recommendedName>
    <alternativeName>
        <fullName evidence="7 9">Invertase</fullName>
    </alternativeName>
</protein>
<gene>
    <name evidence="12" type="ORF">DS745_23070</name>
</gene>
<dbReference type="GO" id="GO:0004564">
    <property type="term" value="F:beta-fructofuranosidase activity"/>
    <property type="evidence" value="ECO:0007669"/>
    <property type="project" value="UniProtKB-EC"/>
</dbReference>
<dbReference type="AlphaFoldDB" id="A0A4Q0VMF7"/>
<feature type="domain" description="Glycosyl hydrolase family 32 N-terminal" evidence="10">
    <location>
        <begin position="33"/>
        <end position="338"/>
    </location>
</feature>
<evidence type="ECO:0000256" key="8">
    <source>
        <dbReference type="RuleBase" id="RU362110"/>
    </source>
</evidence>
<keyword evidence="9" id="KW-0119">Carbohydrate metabolism</keyword>
<comment type="pathway">
    <text evidence="1 9">Glycan biosynthesis; sucrose metabolism.</text>
</comment>
<dbReference type="InterPro" id="IPR013189">
    <property type="entry name" value="Glyco_hydro_32_C"/>
</dbReference>
<dbReference type="Gene3D" id="2.60.120.560">
    <property type="entry name" value="Exo-inulinase, domain 1"/>
    <property type="match status" value="1"/>
</dbReference>
<dbReference type="InterPro" id="IPR006232">
    <property type="entry name" value="Suc6P_hydrolase"/>
</dbReference>
<comment type="caution">
    <text evidence="12">The sequence shown here is derived from an EMBL/GenBank/DDBJ whole genome shotgun (WGS) entry which is preliminary data.</text>
</comment>
<evidence type="ECO:0000313" key="13">
    <source>
        <dbReference type="Proteomes" id="UP000290649"/>
    </source>
</evidence>
<evidence type="ECO:0000256" key="6">
    <source>
        <dbReference type="ARBA" id="ARBA00023295"/>
    </source>
</evidence>
<dbReference type="CDD" id="cd18623">
    <property type="entry name" value="GH32_ScrB-like"/>
    <property type="match status" value="1"/>
</dbReference>